<evidence type="ECO:0000259" key="5">
    <source>
        <dbReference type="Pfam" id="PF08241"/>
    </source>
</evidence>
<dbReference type="Gene3D" id="3.40.50.150">
    <property type="entry name" value="Vaccinia Virus protein VP39"/>
    <property type="match status" value="1"/>
</dbReference>
<dbReference type="InterPro" id="IPR051052">
    <property type="entry name" value="Diverse_substrate_MTase"/>
</dbReference>
<dbReference type="CDD" id="cd02440">
    <property type="entry name" value="AdoMet_MTases"/>
    <property type="match status" value="1"/>
</dbReference>
<keyword evidence="3 6" id="KW-0808">Transferase</keyword>
<evidence type="ECO:0000256" key="1">
    <source>
        <dbReference type="ARBA" id="ARBA00008361"/>
    </source>
</evidence>
<evidence type="ECO:0000256" key="2">
    <source>
        <dbReference type="ARBA" id="ARBA00022603"/>
    </source>
</evidence>
<dbReference type="EMBL" id="JBBIAA010000016">
    <property type="protein sequence ID" value="MEJ5946128.1"/>
    <property type="molecule type" value="Genomic_DNA"/>
</dbReference>
<gene>
    <name evidence="6" type="ORF">WDZ17_12575</name>
</gene>
<sequence>MSPVPDDDRSTSTTALPPEPLDEAARRARRGVFDAGAARYAAARPTYPDGLFDALAAYGVLGPGARVLEVAPGTGQATRPMGLRGWWVHAVELGGGMAAAARAHVADLPRVTVEVTAFEDWPLPDDPFDAVVCCTAWHWLDPSVRVGKAARALRPGGTLAVVWTHHVAGGPSSADDEVTAAYAAAGLQTAWSARRPREEDLTPSTAELAGSPYLGDVRSVTFPVETAYHAGALVELFGTYSEVVALSPARRERLLTHLAELVDARGGLVTRRHVVELVLARPTAPDDGSSTG</sequence>
<evidence type="ECO:0000313" key="6">
    <source>
        <dbReference type="EMBL" id="MEJ5946128.1"/>
    </source>
</evidence>
<feature type="domain" description="Methyltransferase type 11" evidence="5">
    <location>
        <begin position="68"/>
        <end position="160"/>
    </location>
</feature>
<dbReference type="GO" id="GO:0032259">
    <property type="term" value="P:methylation"/>
    <property type="evidence" value="ECO:0007669"/>
    <property type="project" value="UniProtKB-KW"/>
</dbReference>
<feature type="region of interest" description="Disordered" evidence="4">
    <location>
        <begin position="1"/>
        <end position="22"/>
    </location>
</feature>
<evidence type="ECO:0000313" key="7">
    <source>
        <dbReference type="Proteomes" id="UP001387100"/>
    </source>
</evidence>
<name>A0ABU8RMF1_9ACTN</name>
<organism evidence="6 7">
    <name type="scientific">Pseudokineococcus basanitobsidens</name>
    <dbReference type="NCBI Taxonomy" id="1926649"/>
    <lineage>
        <taxon>Bacteria</taxon>
        <taxon>Bacillati</taxon>
        <taxon>Actinomycetota</taxon>
        <taxon>Actinomycetes</taxon>
        <taxon>Kineosporiales</taxon>
        <taxon>Kineosporiaceae</taxon>
        <taxon>Pseudokineococcus</taxon>
    </lineage>
</organism>
<dbReference type="PANTHER" id="PTHR44942">
    <property type="entry name" value="METHYLTRANSF_11 DOMAIN-CONTAINING PROTEIN"/>
    <property type="match status" value="1"/>
</dbReference>
<dbReference type="InterPro" id="IPR013216">
    <property type="entry name" value="Methyltransf_11"/>
</dbReference>
<dbReference type="Pfam" id="PF08241">
    <property type="entry name" value="Methyltransf_11"/>
    <property type="match status" value="1"/>
</dbReference>
<keyword evidence="7" id="KW-1185">Reference proteome</keyword>
<dbReference type="InterPro" id="IPR029063">
    <property type="entry name" value="SAM-dependent_MTases_sf"/>
</dbReference>
<dbReference type="EC" id="2.1.-.-" evidence="6"/>
<feature type="compositionally biased region" description="Basic and acidic residues" evidence="4">
    <location>
        <begin position="1"/>
        <end position="10"/>
    </location>
</feature>
<evidence type="ECO:0000256" key="4">
    <source>
        <dbReference type="SAM" id="MobiDB-lite"/>
    </source>
</evidence>
<dbReference type="SUPFAM" id="SSF53335">
    <property type="entry name" value="S-adenosyl-L-methionine-dependent methyltransferases"/>
    <property type="match status" value="1"/>
</dbReference>
<evidence type="ECO:0000256" key="3">
    <source>
        <dbReference type="ARBA" id="ARBA00022679"/>
    </source>
</evidence>
<dbReference type="PANTHER" id="PTHR44942:SF4">
    <property type="entry name" value="METHYLTRANSFERASE TYPE 11 DOMAIN-CONTAINING PROTEIN"/>
    <property type="match status" value="1"/>
</dbReference>
<reference evidence="6 7" key="1">
    <citation type="journal article" date="2017" name="Int. J. Syst. Evol. Microbiol.">
        <title>Pseudokineococcus basanitobsidens sp. nov., isolated from volcanic rock.</title>
        <authorList>
            <person name="Lee D.W."/>
            <person name="Park M.Y."/>
            <person name="Kim J.J."/>
            <person name="Kim B.S."/>
        </authorList>
    </citation>
    <scope>NUCLEOTIDE SEQUENCE [LARGE SCALE GENOMIC DNA]</scope>
    <source>
        <strain evidence="6 7">DSM 103726</strain>
    </source>
</reference>
<dbReference type="RefSeq" id="WP_339575511.1">
    <property type="nucleotide sequence ID" value="NZ_JBBIAA010000016.1"/>
</dbReference>
<proteinExistence type="inferred from homology"/>
<protein>
    <submittedName>
        <fullName evidence="6">Class I SAM-dependent methyltransferase</fullName>
        <ecNumber evidence="6">2.1.-.-</ecNumber>
    </submittedName>
</protein>
<accession>A0ABU8RMF1</accession>
<dbReference type="GO" id="GO:0008168">
    <property type="term" value="F:methyltransferase activity"/>
    <property type="evidence" value="ECO:0007669"/>
    <property type="project" value="UniProtKB-KW"/>
</dbReference>
<comment type="similarity">
    <text evidence="1">Belongs to the methyltransferase superfamily.</text>
</comment>
<comment type="caution">
    <text evidence="6">The sequence shown here is derived from an EMBL/GenBank/DDBJ whole genome shotgun (WGS) entry which is preliminary data.</text>
</comment>
<dbReference type="Proteomes" id="UP001387100">
    <property type="component" value="Unassembled WGS sequence"/>
</dbReference>
<keyword evidence="2 6" id="KW-0489">Methyltransferase</keyword>